<reference evidence="1 2" key="1">
    <citation type="submission" date="2020-04" db="EMBL/GenBank/DDBJ databases">
        <title>Perkinsus olseni comparative genomics.</title>
        <authorList>
            <person name="Bogema D.R."/>
        </authorList>
    </citation>
    <scope>NUCLEOTIDE SEQUENCE [LARGE SCALE GENOMIC DNA]</scope>
    <source>
        <strain evidence="1">ATCC PRA-31</strain>
    </source>
</reference>
<organism evidence="1 2">
    <name type="scientific">Perkinsus olseni</name>
    <name type="common">Perkinsus atlanticus</name>
    <dbReference type="NCBI Taxonomy" id="32597"/>
    <lineage>
        <taxon>Eukaryota</taxon>
        <taxon>Sar</taxon>
        <taxon>Alveolata</taxon>
        <taxon>Perkinsozoa</taxon>
        <taxon>Perkinsea</taxon>
        <taxon>Perkinsida</taxon>
        <taxon>Perkinsidae</taxon>
        <taxon>Perkinsus</taxon>
    </lineage>
</organism>
<evidence type="ECO:0000313" key="1">
    <source>
        <dbReference type="EMBL" id="KAF4667026.1"/>
    </source>
</evidence>
<evidence type="ECO:0000313" key="2">
    <source>
        <dbReference type="Proteomes" id="UP000572268"/>
    </source>
</evidence>
<name>A0A7J6M6H0_PEROL</name>
<gene>
    <name evidence="1" type="ORF">FOL46_002748</name>
</gene>
<dbReference type="EMBL" id="JABANN010000191">
    <property type="protein sequence ID" value="KAF4667026.1"/>
    <property type="molecule type" value="Genomic_DNA"/>
</dbReference>
<dbReference type="Proteomes" id="UP000572268">
    <property type="component" value="Unassembled WGS sequence"/>
</dbReference>
<comment type="caution">
    <text evidence="1">The sequence shown here is derived from an EMBL/GenBank/DDBJ whole genome shotgun (WGS) entry which is preliminary data.</text>
</comment>
<accession>A0A7J6M6H0</accession>
<sequence length="109" mass="12096">MTKKDELNSQLAQQLDPAEVHLAAKLSNFGELLGSLKDLGSIQADIVQARSTVGTCRGSVKELHSGCLQPDFQLARCLRRRARFNKAEKQHPRMPKRTIAAFALALRVE</sequence>
<proteinExistence type="predicted"/>
<dbReference type="AlphaFoldDB" id="A0A7J6M6H0"/>
<protein>
    <submittedName>
        <fullName evidence="1">Uncharacterized protein</fullName>
    </submittedName>
</protein>